<feature type="region of interest" description="Disordered" evidence="3">
    <location>
        <begin position="575"/>
        <end position="595"/>
    </location>
</feature>
<dbReference type="InterPro" id="IPR036223">
    <property type="entry name" value="CAP_C_sf"/>
</dbReference>
<feature type="region of interest" description="Disordered" evidence="3">
    <location>
        <begin position="860"/>
        <end position="879"/>
    </location>
</feature>
<feature type="coiled-coil region" evidence="2">
    <location>
        <begin position="489"/>
        <end position="516"/>
    </location>
</feature>
<name>A0ABM3UUG7_MUSDO</name>
<feature type="compositionally biased region" description="Polar residues" evidence="3">
    <location>
        <begin position="579"/>
        <end position="588"/>
    </location>
</feature>
<dbReference type="InterPro" id="IPR013912">
    <property type="entry name" value="Adenylate_cyclase-assoc_CAP_C"/>
</dbReference>
<accession>A0ABM3UUG7</accession>
<feature type="domain" description="WH2" evidence="4">
    <location>
        <begin position="832"/>
        <end position="853"/>
    </location>
</feature>
<dbReference type="PANTHER" id="PTHR10652:SF0">
    <property type="entry name" value="ADENYLYL CYCLASE-ASSOCIATED PROTEIN"/>
    <property type="match status" value="1"/>
</dbReference>
<evidence type="ECO:0000259" key="4">
    <source>
        <dbReference type="PROSITE" id="PS51082"/>
    </source>
</evidence>
<reference evidence="7" key="1">
    <citation type="submission" date="2025-08" db="UniProtKB">
        <authorList>
            <consortium name="RefSeq"/>
        </authorList>
    </citation>
    <scope>IDENTIFICATION</scope>
    <source>
        <strain evidence="7">Aabys</strain>
        <tissue evidence="7">Whole body</tissue>
    </source>
</reference>
<feature type="region of interest" description="Disordered" evidence="3">
    <location>
        <begin position="154"/>
        <end position="206"/>
    </location>
</feature>
<dbReference type="PROSITE" id="PS01089">
    <property type="entry name" value="CAP_2"/>
    <property type="match status" value="1"/>
</dbReference>
<dbReference type="InterPro" id="IPR036222">
    <property type="entry name" value="CAP_N_sf"/>
</dbReference>
<dbReference type="PROSITE" id="PS51082">
    <property type="entry name" value="WH2"/>
    <property type="match status" value="1"/>
</dbReference>
<dbReference type="Proteomes" id="UP001652621">
    <property type="component" value="Unplaced"/>
</dbReference>
<feature type="compositionally biased region" description="Low complexity" evidence="3">
    <location>
        <begin position="340"/>
        <end position="352"/>
    </location>
</feature>
<dbReference type="PANTHER" id="PTHR10652">
    <property type="entry name" value="ADENYLYL CYCLASE-ASSOCIATED PROTEIN"/>
    <property type="match status" value="1"/>
</dbReference>
<proteinExistence type="inferred from homology"/>
<dbReference type="SUPFAM" id="SSF69340">
    <property type="entry name" value="C-terminal domain of adenylylcyclase associated protein"/>
    <property type="match status" value="1"/>
</dbReference>
<sequence length="1051" mass="114332">MFSCCRANPKKSKKSNEDKTTNTQQQESQQQKQNEDTNPTDDKKLIIPTITIENGKTTNDDTNTIIITTTTTTTSTTNSPNTTVIDNKSEEVNGNQTDNVNNKEENESGVILSPPSPPPSTASTSEPITDINKESLVETAATASPAAKEIIIGNVLENEDTNHPNDDDNDNDDDDDENQQQLTNDTNKTTTPTTEATPNDSENVNNAIKSDESMDASIDVESVEPPCQTMAKDSEPVTAASSLVTDEECSSNETAVMGNNNTSSDATGTSTTANTVISNNNSNSHSNSHSNSNNTSSNTAPPKSCLSRHNSTHTSLKKKRVNISVHAEIIEPEPMPMLPPSSTSQTSAAPASVGDEEDDVFSDSLPPPKRDSMCAPYIERDDDNSDIVSETLAYAHGFPEWFNDERFNDIGCIEPPVTPVGRDELELKRQRLYEDLLRAAQAAVGHSTRFQPFAFASGSSSLIQQPPPPPPPQFDRGGDCDPSLKPSIAENLETLVNRLEKLVERLERSISARELDIANRTFDTVQKRASLTAVTETSTGNDILEVTNLSSVDLQTEKLNQRIGRIEESLSRINERHSLSSNSDSQAEQQQQQQFKDGSLENIPTVLDDFSSLPPPPPPLELSMSVLGYQDIINGPLSQYLALSAKIGGDVAKHADFVKKAFDAQLQYVTLATQCSKPDQNKQMELLKPTSDQITAIQDFREKNRASPFFNHLSAISESIPALGWVCVSPTPGPHVKEMNDAGQFYTNRVLKEWKEKDATHVEWARAWVQTLTELQQYIKQNHTTGLVWSGKGAAPASGAVPPPPPMGGCPPPPPPPTFDMSNMSLEGGADERSALFAEINQGENITKNLKKVTADMQTHKNPTLRTGPAPFKAPTTQLGSAVSKGPAVEVAKPPVFTRDGKKWLIEYQKNNPNLLVENAEMNNVVYVFRCEGSTLTVKGKVNNVVFDSCKKCSLLFDSVVASVEFVNCQSVQMQVLGNVPTISIDKTDGCQMYLSKDSLGVEIVSSKSSEMNVMLPADDNGDYTELPLPEQFKTTISGKALKTVCVDSLG</sequence>
<dbReference type="InterPro" id="IPR016098">
    <property type="entry name" value="CAP/MinC_C"/>
</dbReference>
<feature type="compositionally biased region" description="Acidic residues" evidence="3">
    <location>
        <begin position="167"/>
        <end position="178"/>
    </location>
</feature>
<evidence type="ECO:0000313" key="7">
    <source>
        <dbReference type="RefSeq" id="XP_058977179.1"/>
    </source>
</evidence>
<dbReference type="InterPro" id="IPR053950">
    <property type="entry name" value="CAP_N"/>
</dbReference>
<dbReference type="Gene3D" id="2.160.20.70">
    <property type="match status" value="1"/>
</dbReference>
<feature type="compositionally biased region" description="Low complexity" evidence="3">
    <location>
        <begin position="21"/>
        <end position="32"/>
    </location>
</feature>
<dbReference type="GeneID" id="101897595"/>
<comment type="similarity">
    <text evidence="1">Belongs to the CAP family.</text>
</comment>
<dbReference type="Pfam" id="PF08603">
    <property type="entry name" value="CAP_C"/>
    <property type="match status" value="1"/>
</dbReference>
<dbReference type="SUPFAM" id="SSF101278">
    <property type="entry name" value="N-terminal domain of adenylylcyclase associated protein, CAP"/>
    <property type="match status" value="1"/>
</dbReference>
<feature type="region of interest" description="Disordered" evidence="3">
    <location>
        <begin position="1"/>
        <end position="46"/>
    </location>
</feature>
<dbReference type="RefSeq" id="XP_058977179.1">
    <property type="nucleotide sequence ID" value="XM_059121196.1"/>
</dbReference>
<organism evidence="6 7">
    <name type="scientific">Musca domestica</name>
    <name type="common">House fly</name>
    <dbReference type="NCBI Taxonomy" id="7370"/>
    <lineage>
        <taxon>Eukaryota</taxon>
        <taxon>Metazoa</taxon>
        <taxon>Ecdysozoa</taxon>
        <taxon>Arthropoda</taxon>
        <taxon>Hexapoda</taxon>
        <taxon>Insecta</taxon>
        <taxon>Pterygota</taxon>
        <taxon>Neoptera</taxon>
        <taxon>Endopterygota</taxon>
        <taxon>Diptera</taxon>
        <taxon>Brachycera</taxon>
        <taxon>Muscomorpha</taxon>
        <taxon>Muscoidea</taxon>
        <taxon>Muscidae</taxon>
        <taxon>Musca</taxon>
    </lineage>
</organism>
<evidence type="ECO:0000259" key="5">
    <source>
        <dbReference type="PROSITE" id="PS51329"/>
    </source>
</evidence>
<feature type="region of interest" description="Disordered" evidence="3">
    <location>
        <begin position="228"/>
        <end position="371"/>
    </location>
</feature>
<gene>
    <name evidence="7" type="primary">LOC101897595</name>
</gene>
<dbReference type="Gene3D" id="1.25.40.330">
    <property type="entry name" value="Adenylate cyclase-associated CAP, N-terminal domain"/>
    <property type="match status" value="1"/>
</dbReference>
<feature type="region of interest" description="Disordered" evidence="3">
    <location>
        <begin position="72"/>
        <end position="127"/>
    </location>
</feature>
<feature type="compositionally biased region" description="Low complexity" evidence="3">
    <location>
        <begin position="258"/>
        <end position="299"/>
    </location>
</feature>
<dbReference type="SMART" id="SM00673">
    <property type="entry name" value="CARP"/>
    <property type="match status" value="2"/>
</dbReference>
<dbReference type="InterPro" id="IPR017901">
    <property type="entry name" value="C-CAP_CF_C-like"/>
</dbReference>
<feature type="compositionally biased region" description="Low complexity" evidence="3">
    <location>
        <begin position="72"/>
        <end position="83"/>
    </location>
</feature>
<feature type="compositionally biased region" description="Low complexity" evidence="3">
    <location>
        <begin position="179"/>
        <end position="197"/>
    </location>
</feature>
<dbReference type="InterPro" id="IPR003124">
    <property type="entry name" value="WH2_dom"/>
</dbReference>
<dbReference type="PROSITE" id="PS51329">
    <property type="entry name" value="C_CAP_COFACTOR_C"/>
    <property type="match status" value="1"/>
</dbReference>
<evidence type="ECO:0000313" key="6">
    <source>
        <dbReference type="Proteomes" id="UP001652621"/>
    </source>
</evidence>
<feature type="domain" description="C-CAP/cofactor C-like" evidence="5">
    <location>
        <begin position="894"/>
        <end position="1029"/>
    </location>
</feature>
<evidence type="ECO:0000256" key="2">
    <source>
        <dbReference type="SAM" id="Coils"/>
    </source>
</evidence>
<evidence type="ECO:0000256" key="3">
    <source>
        <dbReference type="SAM" id="MobiDB-lite"/>
    </source>
</evidence>
<dbReference type="InterPro" id="IPR001837">
    <property type="entry name" value="Adenylate_cyclase-assoc_CAP"/>
</dbReference>
<evidence type="ECO:0000256" key="1">
    <source>
        <dbReference type="ARBA" id="ARBA00007659"/>
    </source>
</evidence>
<dbReference type="InterPro" id="IPR006599">
    <property type="entry name" value="CARP_motif"/>
</dbReference>
<keyword evidence="6" id="KW-1185">Reference proteome</keyword>
<dbReference type="InterPro" id="IPR028417">
    <property type="entry name" value="CAP_CS_C"/>
</dbReference>
<protein>
    <submittedName>
        <fullName evidence="7">Uncharacterized protein LOC101897595 isoform X1</fullName>
    </submittedName>
</protein>
<keyword evidence="2" id="KW-0175">Coiled coil</keyword>
<dbReference type="Pfam" id="PF21938">
    <property type="entry name" value="CAP_N"/>
    <property type="match status" value="1"/>
</dbReference>